<comment type="caution">
    <text evidence="6">The sequence shown here is derived from an EMBL/GenBank/DDBJ whole genome shotgun (WGS) entry which is preliminary data.</text>
</comment>
<dbReference type="FunFam" id="1.10.10.10:FF:000001">
    <property type="entry name" value="LysR family transcriptional regulator"/>
    <property type="match status" value="1"/>
</dbReference>
<dbReference type="EMBL" id="BORC01000002">
    <property type="protein sequence ID" value="GIN61894.1"/>
    <property type="molecule type" value="Genomic_DNA"/>
</dbReference>
<accession>A0A920BTI6</accession>
<evidence type="ECO:0000256" key="2">
    <source>
        <dbReference type="ARBA" id="ARBA00023015"/>
    </source>
</evidence>
<evidence type="ECO:0000256" key="3">
    <source>
        <dbReference type="ARBA" id="ARBA00023125"/>
    </source>
</evidence>
<dbReference type="InterPro" id="IPR050950">
    <property type="entry name" value="HTH-type_LysR_regulators"/>
</dbReference>
<sequence length="301" mass="34555">MELRQLKYFLTIAKCKSITNAAEILHISQPALSKMMKGLEEELGLTLLLRSNKSNELTDAGLIVMEYAQKIFSEIDNMTTTLNDLTNLKRGEIQIGLPPIIGSLFFPNIMANFHKEYPNIKMNVTEYGAAKVVKSVKDGELDLGVAVLPVDGRTFNIYPIVEERMKLLVHHEHRLASLKKVHLKELKDEELIFYHEDFALHDIMWKKFIESGFEPKILFKSSQWDLMSEMVAANLGVTILPESICNRVMNKRIRIIELIPITPWNLALITKKDKYLSYAGRTFIDYISKHSSSRIVYNLKL</sequence>
<dbReference type="GO" id="GO:0005829">
    <property type="term" value="C:cytosol"/>
    <property type="evidence" value="ECO:0007669"/>
    <property type="project" value="TreeGrafter"/>
</dbReference>
<dbReference type="Proteomes" id="UP000682111">
    <property type="component" value="Unassembled WGS sequence"/>
</dbReference>
<dbReference type="RefSeq" id="WP_212933539.1">
    <property type="nucleotide sequence ID" value="NZ_BORC01000002.1"/>
</dbReference>
<keyword evidence="7" id="KW-1185">Reference proteome</keyword>
<evidence type="ECO:0000256" key="4">
    <source>
        <dbReference type="ARBA" id="ARBA00023163"/>
    </source>
</evidence>
<reference evidence="6" key="1">
    <citation type="submission" date="2021-03" db="EMBL/GenBank/DDBJ databases">
        <title>Antimicrobial resistance genes in bacteria isolated from Japanese honey, and their potential for conferring macrolide and lincosamide resistance in the American foulbrood pathogen Paenibacillus larvae.</title>
        <authorList>
            <person name="Okamoto M."/>
            <person name="Kumagai M."/>
            <person name="Kanamori H."/>
            <person name="Takamatsu D."/>
        </authorList>
    </citation>
    <scope>NUCLEOTIDE SEQUENCE</scope>
    <source>
        <strain evidence="6">J27TS8</strain>
    </source>
</reference>
<protein>
    <submittedName>
        <fullName evidence="6">HTH-type transcriptional regulator YwbI</fullName>
    </submittedName>
</protein>
<dbReference type="SUPFAM" id="SSF46785">
    <property type="entry name" value="Winged helix' DNA-binding domain"/>
    <property type="match status" value="1"/>
</dbReference>
<keyword evidence="4" id="KW-0804">Transcription</keyword>
<dbReference type="AlphaFoldDB" id="A0A920BTI6"/>
<dbReference type="PRINTS" id="PR00039">
    <property type="entry name" value="HTHLYSR"/>
</dbReference>
<dbReference type="CDD" id="cd08438">
    <property type="entry name" value="PBP2_CidR"/>
    <property type="match status" value="1"/>
</dbReference>
<gene>
    <name evidence="6" type="primary">ywbI_1</name>
    <name evidence="6" type="ORF">J27TS8_18870</name>
</gene>
<dbReference type="Gene3D" id="1.10.10.10">
    <property type="entry name" value="Winged helix-like DNA-binding domain superfamily/Winged helix DNA-binding domain"/>
    <property type="match status" value="1"/>
</dbReference>
<organism evidence="6 7">
    <name type="scientific">Robertmurraya siralis</name>
    <dbReference type="NCBI Taxonomy" id="77777"/>
    <lineage>
        <taxon>Bacteria</taxon>
        <taxon>Bacillati</taxon>
        <taxon>Bacillota</taxon>
        <taxon>Bacilli</taxon>
        <taxon>Bacillales</taxon>
        <taxon>Bacillaceae</taxon>
        <taxon>Robertmurraya</taxon>
    </lineage>
</organism>
<dbReference type="PANTHER" id="PTHR30419:SF8">
    <property type="entry name" value="NITROGEN ASSIMILATION TRANSCRIPTIONAL ACTIVATOR-RELATED"/>
    <property type="match status" value="1"/>
</dbReference>
<name>A0A920BTI6_9BACI</name>
<evidence type="ECO:0000313" key="6">
    <source>
        <dbReference type="EMBL" id="GIN61894.1"/>
    </source>
</evidence>
<keyword evidence="2" id="KW-0805">Transcription regulation</keyword>
<dbReference type="Pfam" id="PF03466">
    <property type="entry name" value="LysR_substrate"/>
    <property type="match status" value="1"/>
</dbReference>
<dbReference type="Gene3D" id="3.40.190.290">
    <property type="match status" value="1"/>
</dbReference>
<dbReference type="InterPro" id="IPR036390">
    <property type="entry name" value="WH_DNA-bd_sf"/>
</dbReference>
<dbReference type="InterPro" id="IPR005119">
    <property type="entry name" value="LysR_subst-bd"/>
</dbReference>
<dbReference type="InterPro" id="IPR036388">
    <property type="entry name" value="WH-like_DNA-bd_sf"/>
</dbReference>
<evidence type="ECO:0000259" key="5">
    <source>
        <dbReference type="PROSITE" id="PS50931"/>
    </source>
</evidence>
<dbReference type="GO" id="GO:0003677">
    <property type="term" value="F:DNA binding"/>
    <property type="evidence" value="ECO:0007669"/>
    <property type="project" value="UniProtKB-KW"/>
</dbReference>
<comment type="similarity">
    <text evidence="1">Belongs to the LysR transcriptional regulatory family.</text>
</comment>
<keyword evidence="3" id="KW-0238">DNA-binding</keyword>
<proteinExistence type="inferred from homology"/>
<dbReference type="PANTHER" id="PTHR30419">
    <property type="entry name" value="HTH-TYPE TRANSCRIPTIONAL REGULATOR YBHD"/>
    <property type="match status" value="1"/>
</dbReference>
<dbReference type="InterPro" id="IPR000847">
    <property type="entry name" value="LysR_HTH_N"/>
</dbReference>
<dbReference type="GO" id="GO:0003700">
    <property type="term" value="F:DNA-binding transcription factor activity"/>
    <property type="evidence" value="ECO:0007669"/>
    <property type="project" value="InterPro"/>
</dbReference>
<evidence type="ECO:0000313" key="7">
    <source>
        <dbReference type="Proteomes" id="UP000682111"/>
    </source>
</evidence>
<dbReference type="Pfam" id="PF00126">
    <property type="entry name" value="HTH_1"/>
    <property type="match status" value="1"/>
</dbReference>
<evidence type="ECO:0000256" key="1">
    <source>
        <dbReference type="ARBA" id="ARBA00009437"/>
    </source>
</evidence>
<dbReference type="SUPFAM" id="SSF53850">
    <property type="entry name" value="Periplasmic binding protein-like II"/>
    <property type="match status" value="1"/>
</dbReference>
<feature type="domain" description="HTH lysR-type" evidence="5">
    <location>
        <begin position="1"/>
        <end position="58"/>
    </location>
</feature>
<dbReference type="PROSITE" id="PS50931">
    <property type="entry name" value="HTH_LYSR"/>
    <property type="match status" value="1"/>
</dbReference>